<evidence type="ECO:0000313" key="1">
    <source>
        <dbReference type="EMBL" id="RMT26843.1"/>
    </source>
</evidence>
<sequence length="79" mass="8548">MFTRRLLRNGSTGCCASPQLLTITSGNRNSSRIPLVAFITSSHSSSVTALAWLATSASRLILPPAQTWMKGKSTIFHNQ</sequence>
<dbReference type="AlphaFoldDB" id="A0A3M5JUP9"/>
<gene>
    <name evidence="1" type="ORF">ALP51_200153</name>
</gene>
<accession>A0A3M5JUP9</accession>
<reference evidence="1 2" key="1">
    <citation type="submission" date="2018-08" db="EMBL/GenBank/DDBJ databases">
        <title>Recombination of ecologically and evolutionarily significant loci maintains genetic cohesion in the Pseudomonas syringae species complex.</title>
        <authorList>
            <person name="Dillon M."/>
            <person name="Thakur S."/>
            <person name="Almeida R.N.D."/>
            <person name="Weir B.S."/>
            <person name="Guttman D.S."/>
        </authorList>
    </citation>
    <scope>NUCLEOTIDE SEQUENCE [LARGE SCALE GENOMIC DNA]</scope>
    <source>
        <strain evidence="1 2">ICMP 13684</strain>
    </source>
</reference>
<proteinExistence type="predicted"/>
<dbReference type="Proteomes" id="UP000278180">
    <property type="component" value="Unassembled WGS sequence"/>
</dbReference>
<organism evidence="1 2">
    <name type="scientific">Pseudomonas savastanoi</name>
    <name type="common">Pseudomonas syringae pv. savastanoi</name>
    <dbReference type="NCBI Taxonomy" id="29438"/>
    <lineage>
        <taxon>Bacteria</taxon>
        <taxon>Pseudomonadati</taxon>
        <taxon>Pseudomonadota</taxon>
        <taxon>Gammaproteobacteria</taxon>
        <taxon>Pseudomonadales</taxon>
        <taxon>Pseudomonadaceae</taxon>
        <taxon>Pseudomonas</taxon>
    </lineage>
</organism>
<evidence type="ECO:0000313" key="2">
    <source>
        <dbReference type="Proteomes" id="UP000278180"/>
    </source>
</evidence>
<protein>
    <submittedName>
        <fullName evidence="1">Uncharacterized protein</fullName>
    </submittedName>
</protein>
<dbReference type="EMBL" id="RBTE01000313">
    <property type="protein sequence ID" value="RMT26843.1"/>
    <property type="molecule type" value="Genomic_DNA"/>
</dbReference>
<name>A0A3M5JUP9_PSESS</name>
<comment type="caution">
    <text evidence="1">The sequence shown here is derived from an EMBL/GenBank/DDBJ whole genome shotgun (WGS) entry which is preliminary data.</text>
</comment>